<reference evidence="1" key="2">
    <citation type="journal article" date="2021" name="Microbiome">
        <title>Successional dynamics and alternative stable states in a saline activated sludge microbial community over 9 years.</title>
        <authorList>
            <person name="Wang Y."/>
            <person name="Ye J."/>
            <person name="Ju F."/>
            <person name="Liu L."/>
            <person name="Boyd J.A."/>
            <person name="Deng Y."/>
            <person name="Parks D.H."/>
            <person name="Jiang X."/>
            <person name="Yin X."/>
            <person name="Woodcroft B.J."/>
            <person name="Tyson G.W."/>
            <person name="Hugenholtz P."/>
            <person name="Polz M.F."/>
            <person name="Zhang T."/>
        </authorList>
    </citation>
    <scope>NUCLEOTIDE SEQUENCE</scope>
    <source>
        <strain evidence="1">HKST-UBA01</strain>
    </source>
</reference>
<dbReference type="AlphaFoldDB" id="A0A955RPH4"/>
<evidence type="ECO:0000313" key="1">
    <source>
        <dbReference type="EMBL" id="MCA9390416.1"/>
    </source>
</evidence>
<gene>
    <name evidence="1" type="ORF">KC571_03350</name>
</gene>
<protein>
    <submittedName>
        <fullName evidence="1">Uncharacterized protein</fullName>
    </submittedName>
</protein>
<reference evidence="1" key="1">
    <citation type="submission" date="2020-04" db="EMBL/GenBank/DDBJ databases">
        <authorList>
            <person name="Zhang T."/>
        </authorList>
    </citation>
    <scope>NUCLEOTIDE SEQUENCE</scope>
    <source>
        <strain evidence="1">HKST-UBA01</strain>
    </source>
</reference>
<name>A0A955RPH4_UNCKA</name>
<sequence>MKNTVYAITGLLVLAAVFSAGYIFRGTVLGEKFADTAERNFAQGQASALTQPNTDTYRVADPTPIGLSEPTPLPTKAVKYMLDGPSAGSTERDDQRRSDISLLGTAAEAFFTENNGVYPQTLFDLVRGGQMKSLPLTPTYANGADELYQLTPCETTGEILIWIPLESELPTAYYVYFTRYGHTYTVTQEPDKAFCSLTMSALEAIEQ</sequence>
<comment type="caution">
    <text evidence="1">The sequence shown here is derived from an EMBL/GenBank/DDBJ whole genome shotgun (WGS) entry which is preliminary data.</text>
</comment>
<dbReference type="EMBL" id="JAGQKX010000090">
    <property type="protein sequence ID" value="MCA9390416.1"/>
    <property type="molecule type" value="Genomic_DNA"/>
</dbReference>
<organism evidence="1 2">
    <name type="scientific">candidate division WWE3 bacterium</name>
    <dbReference type="NCBI Taxonomy" id="2053526"/>
    <lineage>
        <taxon>Bacteria</taxon>
        <taxon>Katanobacteria</taxon>
    </lineage>
</organism>
<proteinExistence type="predicted"/>
<dbReference type="Proteomes" id="UP000701698">
    <property type="component" value="Unassembled WGS sequence"/>
</dbReference>
<accession>A0A955RPH4</accession>
<evidence type="ECO:0000313" key="2">
    <source>
        <dbReference type="Proteomes" id="UP000701698"/>
    </source>
</evidence>